<feature type="domain" description="Tyr recombinase" evidence="2">
    <location>
        <begin position="1"/>
        <end position="54"/>
    </location>
</feature>
<dbReference type="GO" id="GO:0006310">
    <property type="term" value="P:DNA recombination"/>
    <property type="evidence" value="ECO:0007669"/>
    <property type="project" value="UniProtKB-KW"/>
</dbReference>
<comment type="caution">
    <text evidence="3">The sequence shown here is derived from an EMBL/GenBank/DDBJ whole genome shotgun (WGS) entry which is preliminary data.</text>
</comment>
<dbReference type="GO" id="GO:0003677">
    <property type="term" value="F:DNA binding"/>
    <property type="evidence" value="ECO:0007669"/>
    <property type="project" value="InterPro"/>
</dbReference>
<dbReference type="InterPro" id="IPR002104">
    <property type="entry name" value="Integrase_catalytic"/>
</dbReference>
<dbReference type="InterPro" id="IPR013762">
    <property type="entry name" value="Integrase-like_cat_sf"/>
</dbReference>
<dbReference type="Pfam" id="PF00589">
    <property type="entry name" value="Phage_integrase"/>
    <property type="match status" value="1"/>
</dbReference>
<name>M9M1R2_PAEPP</name>
<sequence length="65" mass="7644">MRVSPHTFRHTFAKKYVMNGGDAFSLQKILGHTSLEIVRMYVNMFGTGVMKQHRKYSPLERRNDE</sequence>
<dbReference type="Proteomes" id="UP000029453">
    <property type="component" value="Unassembled WGS sequence"/>
</dbReference>
<proteinExistence type="predicted"/>
<evidence type="ECO:0000256" key="1">
    <source>
        <dbReference type="ARBA" id="ARBA00023172"/>
    </source>
</evidence>
<accession>M9M1R2</accession>
<evidence type="ECO:0000313" key="4">
    <source>
        <dbReference type="Proteomes" id="UP000029453"/>
    </source>
</evidence>
<protein>
    <submittedName>
        <fullName evidence="3">Integrase</fullName>
    </submittedName>
</protein>
<dbReference type="SUPFAM" id="SSF56349">
    <property type="entry name" value="DNA breaking-rejoining enzymes"/>
    <property type="match status" value="1"/>
</dbReference>
<evidence type="ECO:0000259" key="2">
    <source>
        <dbReference type="PROSITE" id="PS51898"/>
    </source>
</evidence>
<keyword evidence="1" id="KW-0233">DNA recombination</keyword>
<dbReference type="AlphaFoldDB" id="M9M1R2"/>
<dbReference type="PROSITE" id="PS51898">
    <property type="entry name" value="TYR_RECOMBINASE"/>
    <property type="match status" value="1"/>
</dbReference>
<dbReference type="EMBL" id="BALG01000160">
    <property type="protein sequence ID" value="GAC42879.1"/>
    <property type="molecule type" value="Genomic_DNA"/>
</dbReference>
<evidence type="ECO:0000313" key="3">
    <source>
        <dbReference type="EMBL" id="GAC42879.1"/>
    </source>
</evidence>
<dbReference type="InterPro" id="IPR011010">
    <property type="entry name" value="DNA_brk_join_enz"/>
</dbReference>
<dbReference type="Gene3D" id="1.10.443.10">
    <property type="entry name" value="Intergrase catalytic core"/>
    <property type="match status" value="1"/>
</dbReference>
<gene>
    <name evidence="3" type="ORF">PPOP_2240</name>
</gene>
<keyword evidence="4" id="KW-1185">Reference proteome</keyword>
<dbReference type="GO" id="GO:0015074">
    <property type="term" value="P:DNA integration"/>
    <property type="evidence" value="ECO:0007669"/>
    <property type="project" value="InterPro"/>
</dbReference>
<reference evidence="3 4" key="1">
    <citation type="submission" date="2012-10" db="EMBL/GenBank/DDBJ databases">
        <title>Draft Genome Sequence of Paenibacillus popilliae ATCC 14706T.</title>
        <authorList>
            <person name="Iiyama K."/>
            <person name="Mori K."/>
            <person name="Mon H."/>
            <person name="Chieda Y."/>
            <person name="Lee J.M."/>
            <person name="Kusakabe T."/>
            <person name="Tashiro K."/>
            <person name="Asano S."/>
            <person name="Yasunaga-Aoki C."/>
            <person name="Shimizu S."/>
        </authorList>
    </citation>
    <scope>NUCLEOTIDE SEQUENCE [LARGE SCALE GENOMIC DNA]</scope>
    <source>
        <strain evidence="3 4">ATCC 14706</strain>
    </source>
</reference>
<organism evidence="3 4">
    <name type="scientific">Paenibacillus popilliae ATCC 14706</name>
    <dbReference type="NCBI Taxonomy" id="1212764"/>
    <lineage>
        <taxon>Bacteria</taxon>
        <taxon>Bacillati</taxon>
        <taxon>Bacillota</taxon>
        <taxon>Bacilli</taxon>
        <taxon>Bacillales</taxon>
        <taxon>Paenibacillaceae</taxon>
        <taxon>Paenibacillus</taxon>
    </lineage>
</organism>